<dbReference type="EMBL" id="JRHO01000009">
    <property type="protein sequence ID" value="KGK99211.1"/>
    <property type="molecule type" value="Genomic_DNA"/>
</dbReference>
<sequence length="156" mass="18841">MTINYDEALHKHWDEKNKMIVEQIQLHKAKMDALRYDLVKGVYNYHYYDKITHDTFWEDFHEQSLLPPHLFIMEKLEKIFPKPYTIDECDDIFEGQLTISDIKDLLRAVDLREMLAGKISDMVNPPIPLQDFIDDSTYSYYLRRKTHFSEYRKEMA</sequence>
<name>A0A099T4T5_METMT</name>
<keyword evidence="2" id="KW-1185">Reference proteome</keyword>
<reference evidence="1 2" key="1">
    <citation type="submission" date="2014-09" db="EMBL/GenBank/DDBJ databases">
        <title>Draft genome sequence of an obligately methylotrophic methanogen, Methanococcoides methylutens, isolated from marine sediment.</title>
        <authorList>
            <person name="Guan Y."/>
            <person name="Ngugi D.K."/>
            <person name="Blom J."/>
            <person name="Ali S."/>
            <person name="Ferry J.G."/>
            <person name="Stingl U."/>
        </authorList>
    </citation>
    <scope>NUCLEOTIDE SEQUENCE [LARGE SCALE GENOMIC DNA]</scope>
    <source>
        <strain evidence="1 2">DSM 2657</strain>
    </source>
</reference>
<organism evidence="1 2">
    <name type="scientific">Methanococcoides methylutens</name>
    <dbReference type="NCBI Taxonomy" id="2226"/>
    <lineage>
        <taxon>Archaea</taxon>
        <taxon>Methanobacteriati</taxon>
        <taxon>Methanobacteriota</taxon>
        <taxon>Stenosarchaea group</taxon>
        <taxon>Methanomicrobia</taxon>
        <taxon>Methanosarcinales</taxon>
        <taxon>Methanosarcinaceae</taxon>
        <taxon>Methanococcoides</taxon>
    </lineage>
</organism>
<gene>
    <name evidence="1" type="ORF">LI82_04075</name>
</gene>
<comment type="caution">
    <text evidence="1">The sequence shown here is derived from an EMBL/GenBank/DDBJ whole genome shotgun (WGS) entry which is preliminary data.</text>
</comment>
<dbReference type="Proteomes" id="UP000029859">
    <property type="component" value="Unassembled WGS sequence"/>
</dbReference>
<dbReference type="AlphaFoldDB" id="A0A099T4T5"/>
<dbReference type="RefSeq" id="WP_048193623.1">
    <property type="nucleotide sequence ID" value="NZ_CAAGSM010000002.1"/>
</dbReference>
<proteinExistence type="predicted"/>
<evidence type="ECO:0000313" key="2">
    <source>
        <dbReference type="Proteomes" id="UP000029859"/>
    </source>
</evidence>
<evidence type="ECO:0000313" key="1">
    <source>
        <dbReference type="EMBL" id="KGK99211.1"/>
    </source>
</evidence>
<protein>
    <submittedName>
        <fullName evidence="1">Uncharacterized protein</fullName>
    </submittedName>
</protein>
<accession>A0A099T4T5</accession>